<dbReference type="Proteomes" id="UP001271007">
    <property type="component" value="Unassembled WGS sequence"/>
</dbReference>
<protein>
    <submittedName>
        <fullName evidence="1">Uncharacterized protein</fullName>
    </submittedName>
</protein>
<accession>A0AAJ0G987</accession>
<reference evidence="1" key="1">
    <citation type="submission" date="2023-04" db="EMBL/GenBank/DDBJ databases">
        <title>Black Yeasts Isolated from many extreme environments.</title>
        <authorList>
            <person name="Coleine C."/>
            <person name="Stajich J.E."/>
            <person name="Selbmann L."/>
        </authorList>
    </citation>
    <scope>NUCLEOTIDE SEQUENCE</scope>
    <source>
        <strain evidence="1">CCFEE 5312</strain>
    </source>
</reference>
<comment type="caution">
    <text evidence="1">The sequence shown here is derived from an EMBL/GenBank/DDBJ whole genome shotgun (WGS) entry which is preliminary data.</text>
</comment>
<gene>
    <name evidence="1" type="ORF">LTR09_009445</name>
</gene>
<organism evidence="1 2">
    <name type="scientific">Extremus antarcticus</name>
    <dbReference type="NCBI Taxonomy" id="702011"/>
    <lineage>
        <taxon>Eukaryota</taxon>
        <taxon>Fungi</taxon>
        <taxon>Dikarya</taxon>
        <taxon>Ascomycota</taxon>
        <taxon>Pezizomycotina</taxon>
        <taxon>Dothideomycetes</taxon>
        <taxon>Dothideomycetidae</taxon>
        <taxon>Mycosphaerellales</taxon>
        <taxon>Extremaceae</taxon>
        <taxon>Extremus</taxon>
    </lineage>
</organism>
<evidence type="ECO:0000313" key="2">
    <source>
        <dbReference type="Proteomes" id="UP001271007"/>
    </source>
</evidence>
<name>A0AAJ0G987_9PEZI</name>
<dbReference type="AlphaFoldDB" id="A0AAJ0G987"/>
<evidence type="ECO:0000313" key="1">
    <source>
        <dbReference type="EMBL" id="KAK3049267.1"/>
    </source>
</evidence>
<dbReference type="EMBL" id="JAWDJX010000041">
    <property type="protein sequence ID" value="KAK3049267.1"/>
    <property type="molecule type" value="Genomic_DNA"/>
</dbReference>
<keyword evidence="2" id="KW-1185">Reference proteome</keyword>
<sequence length="76" mass="8650">MDITTGECPDPKLVQDELEKAITESNAVVVLKSDRSVRFIYAVPVGHPNPVNKDTCKKTFHLLRIRDTDRGKDIQW</sequence>
<proteinExistence type="predicted"/>